<dbReference type="EMBL" id="CP014145">
    <property type="protein sequence ID" value="AMB59792.1"/>
    <property type="molecule type" value="Genomic_DNA"/>
</dbReference>
<reference evidence="1 2" key="1">
    <citation type="journal article" date="2016" name="J. Biotechnol.">
        <title>First complete genome sequence of a species in the genus Microterricola, an extremophilic cold active enzyme producing bacterial strain ERGS5:02 isolated from Sikkim Himalaya.</title>
        <authorList>
            <person name="Himanshu"/>
            <person name="Swarnkar M.K."/>
            <person name="Singh D."/>
            <person name="Kumar R."/>
        </authorList>
    </citation>
    <scope>NUCLEOTIDE SEQUENCE [LARGE SCALE GENOMIC DNA]</scope>
    <source>
        <strain evidence="1 2">ERGS5:02</strain>
    </source>
</reference>
<evidence type="ECO:0000313" key="1">
    <source>
        <dbReference type="EMBL" id="AMB59792.1"/>
    </source>
</evidence>
<sequence length="346" mass="37263">MAEAEEQTMFMFDVPGADAERYLQHVIQRGPIRLVDLAHHMAATGGPIELMDGSHASLVPLWEWHVQQWRAGFPGIAEGASSSYAQFLGLTGPTESLRATYAAEPFAHYLFEMVRRYSPDAHWGPYPWRVKSDDRRNEPAVLCSVWGLVMAEEPARNATARLLQGRPGRDSPTRFYDLLEFILKLSAHPVVLPPAGSILTPLLQIAPAPRDDPGRLVPHRGSTPVPATGAGPALIGPTEDLIVVAPGADLENVEQAPPLDEVAACIGLTALGGHLDGDPITPRALLDGCSIIVGDELALVQAVSAGGRLRGLGFEPINVTPARWAELQSEMRAFAHSLGAQLRMDA</sequence>
<proteinExistence type="predicted"/>
<dbReference type="AlphaFoldDB" id="A0A120I1B2"/>
<dbReference type="KEGG" id="mvd:AWU67_14035"/>
<dbReference type="Proteomes" id="UP000058305">
    <property type="component" value="Chromosome"/>
</dbReference>
<name>A0A120I1B2_9MICO</name>
<reference evidence="2" key="2">
    <citation type="submission" date="2016-01" db="EMBL/GenBank/DDBJ databases">
        <title>First complete genome sequence of a species in the genus Microterricola, an extremophilic cold active enzyme producing strain ERGS5:02 isolated from Sikkim Himalaya.</title>
        <authorList>
            <person name="Kumar R."/>
            <person name="Singh D."/>
            <person name="Swarnkar M.K."/>
        </authorList>
    </citation>
    <scope>NUCLEOTIDE SEQUENCE [LARGE SCALE GENOMIC DNA]</scope>
    <source>
        <strain evidence="2">ERGS5:02</strain>
    </source>
</reference>
<keyword evidence="2" id="KW-1185">Reference proteome</keyword>
<evidence type="ECO:0000313" key="2">
    <source>
        <dbReference type="Proteomes" id="UP000058305"/>
    </source>
</evidence>
<protein>
    <submittedName>
        <fullName evidence="1">Uncharacterized protein</fullName>
    </submittedName>
</protein>
<accession>A0A120I1B2</accession>
<organism evidence="1 2">
    <name type="scientific">Microterricola viridarii</name>
    <dbReference type="NCBI Taxonomy" id="412690"/>
    <lineage>
        <taxon>Bacteria</taxon>
        <taxon>Bacillati</taxon>
        <taxon>Actinomycetota</taxon>
        <taxon>Actinomycetes</taxon>
        <taxon>Micrococcales</taxon>
        <taxon>Microbacteriaceae</taxon>
        <taxon>Microterricola</taxon>
    </lineage>
</organism>
<gene>
    <name evidence="1" type="ORF">AWU67_14035</name>
</gene>